<evidence type="ECO:0000256" key="1">
    <source>
        <dbReference type="SAM" id="MobiDB-lite"/>
    </source>
</evidence>
<feature type="region of interest" description="Disordered" evidence="1">
    <location>
        <begin position="195"/>
        <end position="223"/>
    </location>
</feature>
<name>A0A239K1U4_9BACT</name>
<feature type="compositionally biased region" description="Polar residues" evidence="1">
    <location>
        <begin position="212"/>
        <end position="223"/>
    </location>
</feature>
<dbReference type="GO" id="GO:0004180">
    <property type="term" value="F:carboxypeptidase activity"/>
    <property type="evidence" value="ECO:0007669"/>
    <property type="project" value="UniProtKB-KW"/>
</dbReference>
<protein>
    <submittedName>
        <fullName evidence="3">Carboxypeptidase regulatory-like domain-containing protein</fullName>
    </submittedName>
</protein>
<keyword evidence="3" id="KW-0645">Protease</keyword>
<dbReference type="AlphaFoldDB" id="A0A239K1U4"/>
<evidence type="ECO:0000256" key="2">
    <source>
        <dbReference type="SAM" id="SignalP"/>
    </source>
</evidence>
<dbReference type="SUPFAM" id="SSF49464">
    <property type="entry name" value="Carboxypeptidase regulatory domain-like"/>
    <property type="match status" value="1"/>
</dbReference>
<dbReference type="Gene3D" id="2.60.40.1120">
    <property type="entry name" value="Carboxypeptidase-like, regulatory domain"/>
    <property type="match status" value="1"/>
</dbReference>
<gene>
    <name evidence="3" type="ORF">SAMN05421770_104269</name>
</gene>
<sequence>MSRKHILSASAVVLFAASAHAQVATDAIVTGTVTDSTQRAIDGATVVIRNVATGVTTTSRTNGLGEYRTPPLKIGEYTVGIQSPGFRHYVENGVHLDIGSVRQINAALTPGDVSETVEVKATTEELLQRSDSTVGTVITTQQIQELPLNGGSNGRDYLQLATLSAGTTPGNSSGGISIGGQASAQAAFLLDGIDNTTSRSSPATMGRRRSSNLRSTPSVNSKS</sequence>
<feature type="signal peptide" evidence="2">
    <location>
        <begin position="1"/>
        <end position="21"/>
    </location>
</feature>
<keyword evidence="4" id="KW-1185">Reference proteome</keyword>
<dbReference type="SUPFAM" id="SSF56935">
    <property type="entry name" value="Porins"/>
    <property type="match status" value="1"/>
</dbReference>
<dbReference type="OrthoDB" id="129909at2"/>
<organism evidence="3 4">
    <name type="scientific">Granulicella rosea</name>
    <dbReference type="NCBI Taxonomy" id="474952"/>
    <lineage>
        <taxon>Bacteria</taxon>
        <taxon>Pseudomonadati</taxon>
        <taxon>Acidobacteriota</taxon>
        <taxon>Terriglobia</taxon>
        <taxon>Terriglobales</taxon>
        <taxon>Acidobacteriaceae</taxon>
        <taxon>Granulicella</taxon>
    </lineage>
</organism>
<feature type="chain" id="PRO_5012195986" evidence="2">
    <location>
        <begin position="22"/>
        <end position="223"/>
    </location>
</feature>
<reference evidence="3 4" key="1">
    <citation type="submission" date="2017-06" db="EMBL/GenBank/DDBJ databases">
        <authorList>
            <person name="Kim H.J."/>
            <person name="Triplett B.A."/>
        </authorList>
    </citation>
    <scope>NUCLEOTIDE SEQUENCE [LARGE SCALE GENOMIC DNA]</scope>
    <source>
        <strain evidence="3 4">DSM 18704</strain>
    </source>
</reference>
<accession>A0A239K1U4</accession>
<dbReference type="EMBL" id="FZOU01000004">
    <property type="protein sequence ID" value="SNT12327.1"/>
    <property type="molecule type" value="Genomic_DNA"/>
</dbReference>
<dbReference type="Pfam" id="PF13620">
    <property type="entry name" value="CarboxypepD_reg"/>
    <property type="match status" value="1"/>
</dbReference>
<evidence type="ECO:0000313" key="4">
    <source>
        <dbReference type="Proteomes" id="UP000198356"/>
    </source>
</evidence>
<evidence type="ECO:0000313" key="3">
    <source>
        <dbReference type="EMBL" id="SNT12327.1"/>
    </source>
</evidence>
<dbReference type="InterPro" id="IPR008969">
    <property type="entry name" value="CarboxyPept-like_regulatory"/>
</dbReference>
<keyword evidence="3" id="KW-0121">Carboxypeptidase</keyword>
<proteinExistence type="predicted"/>
<dbReference type="Proteomes" id="UP000198356">
    <property type="component" value="Unassembled WGS sequence"/>
</dbReference>
<keyword evidence="3" id="KW-0378">Hydrolase</keyword>
<keyword evidence="2" id="KW-0732">Signal</keyword>